<dbReference type="InterPro" id="IPR038721">
    <property type="entry name" value="IS701-like_DDE_dom"/>
</dbReference>
<keyword evidence="3" id="KW-1185">Reference proteome</keyword>
<evidence type="ECO:0000313" key="2">
    <source>
        <dbReference type="EMBL" id="RUT06946.1"/>
    </source>
</evidence>
<accession>A0AB37UEK2</accession>
<evidence type="ECO:0000259" key="1">
    <source>
        <dbReference type="Pfam" id="PF13546"/>
    </source>
</evidence>
<gene>
    <name evidence="2" type="ORF">DSM107010_51170</name>
</gene>
<protein>
    <recommendedName>
        <fullName evidence="1">Transposase IS701-like DDE domain-containing protein</fullName>
    </recommendedName>
</protein>
<comment type="caution">
    <text evidence="2">The sequence shown here is derived from an EMBL/GenBank/DDBJ whole genome shotgun (WGS) entry which is preliminary data.</text>
</comment>
<organism evidence="2 3">
    <name type="scientific">Chroococcidiopsis cubana SAG 39.79</name>
    <dbReference type="NCBI Taxonomy" id="388085"/>
    <lineage>
        <taxon>Bacteria</taxon>
        <taxon>Bacillati</taxon>
        <taxon>Cyanobacteriota</taxon>
        <taxon>Cyanophyceae</taxon>
        <taxon>Chroococcidiopsidales</taxon>
        <taxon>Chroococcidiopsidaceae</taxon>
        <taxon>Chroococcidiopsis</taxon>
    </lineage>
</organism>
<feature type="domain" description="Transposase IS701-like DDE" evidence="1">
    <location>
        <begin position="20"/>
        <end position="72"/>
    </location>
</feature>
<dbReference type="EMBL" id="RSCK01000063">
    <property type="protein sequence ID" value="RUT06946.1"/>
    <property type="molecule type" value="Genomic_DNA"/>
</dbReference>
<dbReference type="Pfam" id="PF13546">
    <property type="entry name" value="DDE_5"/>
    <property type="match status" value="1"/>
</dbReference>
<reference evidence="2 3" key="1">
    <citation type="journal article" date="2019" name="Genome Biol. Evol.">
        <title>Day and night: Metabolic profiles and evolutionary relationships of six axenic non-marine cyanobacteria.</title>
        <authorList>
            <person name="Will S.E."/>
            <person name="Henke P."/>
            <person name="Boedeker C."/>
            <person name="Huang S."/>
            <person name="Brinkmann H."/>
            <person name="Rohde M."/>
            <person name="Jarek M."/>
            <person name="Friedl T."/>
            <person name="Seufert S."/>
            <person name="Schumacher M."/>
            <person name="Overmann J."/>
            <person name="Neumann-Schaal M."/>
            <person name="Petersen J."/>
        </authorList>
    </citation>
    <scope>NUCLEOTIDE SEQUENCE [LARGE SCALE GENOMIC DNA]</scope>
    <source>
        <strain evidence="2 3">SAG 39.79</strain>
    </source>
</reference>
<name>A0AB37UEK2_9CYAN</name>
<proteinExistence type="predicted"/>
<sequence>MKDQVSAAMPACFDNWCRRFDDIFSRQKQRQAFRIYLGGLLGESERKNLSQLASNTVDGSYNSLRHFLNESTSGCREAEPASVASDAILSSN</sequence>
<dbReference type="Proteomes" id="UP000282574">
    <property type="component" value="Unassembled WGS sequence"/>
</dbReference>
<evidence type="ECO:0000313" key="3">
    <source>
        <dbReference type="Proteomes" id="UP000282574"/>
    </source>
</evidence>
<dbReference type="AlphaFoldDB" id="A0AB37UEK2"/>